<feature type="region of interest" description="Disordered" evidence="1">
    <location>
        <begin position="75"/>
        <end position="99"/>
    </location>
</feature>
<feature type="compositionally biased region" description="Basic and acidic residues" evidence="1">
    <location>
        <begin position="80"/>
        <end position="93"/>
    </location>
</feature>
<evidence type="ECO:0000313" key="2">
    <source>
        <dbReference type="EMBL" id="MBB5774604.1"/>
    </source>
</evidence>
<dbReference type="RefSeq" id="WP_185068432.1">
    <property type="nucleotide sequence ID" value="NZ_JACHMB010000001.1"/>
</dbReference>
<evidence type="ECO:0000256" key="1">
    <source>
        <dbReference type="SAM" id="MobiDB-lite"/>
    </source>
</evidence>
<keyword evidence="3" id="KW-1185">Reference proteome</keyword>
<dbReference type="EMBL" id="JACHMB010000001">
    <property type="protein sequence ID" value="MBB5774604.1"/>
    <property type="molecule type" value="Genomic_DNA"/>
</dbReference>
<dbReference type="Proteomes" id="UP000579153">
    <property type="component" value="Unassembled WGS sequence"/>
</dbReference>
<sequence length="99" mass="10864">MSTALSGGVVGVGAAMSAAEAATQVGTATSVLAKGCGNWGGRRCGWGGWGGGRWANWRHRMPRIKIIIINTNRNRNVQQRVEERHEMDHHEDNNQPTWQ</sequence>
<accession>A0A7W9FZT2</accession>
<reference evidence="2 3" key="1">
    <citation type="submission" date="2020-08" db="EMBL/GenBank/DDBJ databases">
        <title>Sequencing the genomes of 1000 actinobacteria strains.</title>
        <authorList>
            <person name="Klenk H.-P."/>
        </authorList>
    </citation>
    <scope>NUCLEOTIDE SEQUENCE [LARGE SCALE GENOMIC DNA]</scope>
    <source>
        <strain evidence="2 3">DSM 45507</strain>
    </source>
</reference>
<organism evidence="2 3">
    <name type="scientific">Nonomuraea jabiensis</name>
    <dbReference type="NCBI Taxonomy" id="882448"/>
    <lineage>
        <taxon>Bacteria</taxon>
        <taxon>Bacillati</taxon>
        <taxon>Actinomycetota</taxon>
        <taxon>Actinomycetes</taxon>
        <taxon>Streptosporangiales</taxon>
        <taxon>Streptosporangiaceae</taxon>
        <taxon>Nonomuraea</taxon>
    </lineage>
</organism>
<protein>
    <submittedName>
        <fullName evidence="2">Uncharacterized protein</fullName>
    </submittedName>
</protein>
<evidence type="ECO:0000313" key="3">
    <source>
        <dbReference type="Proteomes" id="UP000579153"/>
    </source>
</evidence>
<dbReference type="AlphaFoldDB" id="A0A7W9FZT2"/>
<comment type="caution">
    <text evidence="2">The sequence shown here is derived from an EMBL/GenBank/DDBJ whole genome shotgun (WGS) entry which is preliminary data.</text>
</comment>
<proteinExistence type="predicted"/>
<gene>
    <name evidence="2" type="ORF">HD596_001360</name>
</gene>
<name>A0A7W9FZT2_9ACTN</name>